<dbReference type="PANTHER" id="PTHR48100:SF1">
    <property type="entry name" value="HISTIDINE PHOSPHATASE FAMILY PROTEIN-RELATED"/>
    <property type="match status" value="1"/>
</dbReference>
<reference evidence="1 2" key="1">
    <citation type="submission" date="2019-09" db="EMBL/GenBank/DDBJ databases">
        <title>Draft genome sequence of Psychrobacter nivimaris LAMA 639, in search for biotechnological relevant genes.</title>
        <authorList>
            <person name="Lima A.O.S."/>
            <person name="Staloch B.E.K."/>
            <person name="Freitas R.C."/>
            <person name="Niero H."/>
            <person name="Silva M.A.C."/>
        </authorList>
    </citation>
    <scope>NUCLEOTIDE SEQUENCE [LARGE SCALE GENOMIC DNA]</scope>
    <source>
        <strain evidence="1 2">LAMA 639</strain>
    </source>
</reference>
<dbReference type="PANTHER" id="PTHR48100">
    <property type="entry name" value="BROAD-SPECIFICITY PHOSPHATASE YOR283W-RELATED"/>
    <property type="match status" value="1"/>
</dbReference>
<dbReference type="Pfam" id="PF00300">
    <property type="entry name" value="His_Phos_1"/>
    <property type="match status" value="2"/>
</dbReference>
<dbReference type="SMART" id="SM00855">
    <property type="entry name" value="PGAM"/>
    <property type="match status" value="1"/>
</dbReference>
<dbReference type="EMBL" id="VZIZ01000015">
    <property type="protein sequence ID" value="KAF0568808.1"/>
    <property type="molecule type" value="Genomic_DNA"/>
</dbReference>
<name>A0A6N7BWR2_9GAMM</name>
<dbReference type="GO" id="GO:0016791">
    <property type="term" value="F:phosphatase activity"/>
    <property type="evidence" value="ECO:0007669"/>
    <property type="project" value="TreeGrafter"/>
</dbReference>
<dbReference type="Gene3D" id="3.40.50.1240">
    <property type="entry name" value="Phosphoglycerate mutase-like"/>
    <property type="match status" value="1"/>
</dbReference>
<dbReference type="AlphaFoldDB" id="A0A6N7BWR2"/>
<dbReference type="CDD" id="cd07040">
    <property type="entry name" value="HP"/>
    <property type="match status" value="1"/>
</dbReference>
<dbReference type="InterPro" id="IPR013078">
    <property type="entry name" value="His_Pase_superF_clade-1"/>
</dbReference>
<keyword evidence="2" id="KW-1185">Reference proteome</keyword>
<dbReference type="GO" id="GO:0005737">
    <property type="term" value="C:cytoplasm"/>
    <property type="evidence" value="ECO:0007669"/>
    <property type="project" value="TreeGrafter"/>
</dbReference>
<accession>A0A6N7BWR2</accession>
<protein>
    <submittedName>
        <fullName evidence="1">Phosphoglycerate mutase family protein</fullName>
    </submittedName>
</protein>
<dbReference type="InterPro" id="IPR029033">
    <property type="entry name" value="His_PPase_superfam"/>
</dbReference>
<evidence type="ECO:0000313" key="1">
    <source>
        <dbReference type="EMBL" id="KAF0568808.1"/>
    </source>
</evidence>
<dbReference type="Proteomes" id="UP000471465">
    <property type="component" value="Unassembled WGS sequence"/>
</dbReference>
<dbReference type="SUPFAM" id="SSF53254">
    <property type="entry name" value="Phosphoglycerate mutase-like"/>
    <property type="match status" value="1"/>
</dbReference>
<dbReference type="RefSeq" id="WP_160021871.1">
    <property type="nucleotide sequence ID" value="NZ_VZIZ01000015.1"/>
</dbReference>
<evidence type="ECO:0000313" key="2">
    <source>
        <dbReference type="Proteomes" id="UP000471465"/>
    </source>
</evidence>
<comment type="caution">
    <text evidence="1">The sequence shown here is derived from an EMBL/GenBank/DDBJ whole genome shotgun (WGS) entry which is preliminary data.</text>
</comment>
<organism evidence="1 2">
    <name type="scientific">Psychrobacter nivimaris</name>
    <dbReference type="NCBI Taxonomy" id="281738"/>
    <lineage>
        <taxon>Bacteria</taxon>
        <taxon>Pseudomonadati</taxon>
        <taxon>Pseudomonadota</taxon>
        <taxon>Gammaproteobacteria</taxon>
        <taxon>Moraxellales</taxon>
        <taxon>Moraxellaceae</taxon>
        <taxon>Psychrobacter</taxon>
    </lineage>
</organism>
<dbReference type="InterPro" id="IPR050275">
    <property type="entry name" value="PGM_Phosphatase"/>
</dbReference>
<sequence length="254" mass="28306">MTTILLARHGQASFGQENYDQLSELGTVQAQMLGQHYAATQRRIDAIFTGRLVRQQDSARHFWERYQSSVHASNSNGTAVAPAINFDQPDSYILPQFDEFNHKDVFVKSAEASGNRSDISAEIAKAESPATRLAELFDQAMQRWHAGDNDQDYLESWPQFNDRAQQALEQVRTKVASMSLDQGSTVLVFTSGGVIAAITAQLLRQGSQTAYQLNKSLVNTGVTSITLKNQSSRLLSLNEYSHLFSDGKPFVTWR</sequence>
<proteinExistence type="predicted"/>
<gene>
    <name evidence="1" type="ORF">FQV37_564</name>
</gene>